<dbReference type="eggNOG" id="ENOG502RZVB">
    <property type="taxonomic scope" value="Eukaryota"/>
</dbReference>
<proteinExistence type="predicted"/>
<dbReference type="GeneID" id="20207635"/>
<dbReference type="InterPro" id="IPR028994">
    <property type="entry name" value="Integrin_alpha_N"/>
</dbReference>
<name>T1FFN6_HELRO</name>
<dbReference type="OrthoDB" id="10022113at2759"/>
<dbReference type="SUPFAM" id="SSF69318">
    <property type="entry name" value="Integrin alpha N-terminal domain"/>
    <property type="match status" value="1"/>
</dbReference>
<dbReference type="EMBL" id="AMQM01007140">
    <property type="status" value="NOT_ANNOTATED_CDS"/>
    <property type="molecule type" value="Genomic_DNA"/>
</dbReference>
<dbReference type="PANTHER" id="PTHR35836">
    <property type="entry name" value="VCBS REPEAT-CONTAINING PROTEIN"/>
    <property type="match status" value="1"/>
</dbReference>
<dbReference type="OMA" id="WPNEVEP"/>
<reference evidence="1 3" key="2">
    <citation type="journal article" date="2013" name="Nature">
        <title>Insights into bilaterian evolution from three spiralian genomes.</title>
        <authorList>
            <person name="Simakov O."/>
            <person name="Marletaz F."/>
            <person name="Cho S.J."/>
            <person name="Edsinger-Gonzales E."/>
            <person name="Havlak P."/>
            <person name="Hellsten U."/>
            <person name="Kuo D.H."/>
            <person name="Larsson T."/>
            <person name="Lv J."/>
            <person name="Arendt D."/>
            <person name="Savage R."/>
            <person name="Osoegawa K."/>
            <person name="de Jong P."/>
            <person name="Grimwood J."/>
            <person name="Chapman J.A."/>
            <person name="Shapiro H."/>
            <person name="Aerts A."/>
            <person name="Otillar R.P."/>
            <person name="Terry A.Y."/>
            <person name="Boore J.L."/>
            <person name="Grigoriev I.V."/>
            <person name="Lindberg D.R."/>
            <person name="Seaver E.C."/>
            <person name="Weisblat D.A."/>
            <person name="Putnam N.H."/>
            <person name="Rokhsar D.S."/>
        </authorList>
    </citation>
    <scope>NUCLEOTIDE SEQUENCE</scope>
</reference>
<reference evidence="2" key="3">
    <citation type="submission" date="2015-06" db="UniProtKB">
        <authorList>
            <consortium name="EnsemblMetazoa"/>
        </authorList>
    </citation>
    <scope>IDENTIFICATION</scope>
</reference>
<accession>T1FFN6</accession>
<dbReference type="CTD" id="20207635"/>
<dbReference type="PANTHER" id="PTHR35836:SF1">
    <property type="entry name" value="VCBS REPEAT-CONTAINING PROTEIN"/>
    <property type="match status" value="1"/>
</dbReference>
<dbReference type="HOGENOM" id="CLU_612926_0_0_1"/>
<dbReference type="InParanoid" id="T1FFN6"/>
<dbReference type="EMBL" id="KB097572">
    <property type="protein sequence ID" value="ESN94104.1"/>
    <property type="molecule type" value="Genomic_DNA"/>
</dbReference>
<keyword evidence="3" id="KW-1185">Reference proteome</keyword>
<organism evidence="2 3">
    <name type="scientific">Helobdella robusta</name>
    <name type="common">Californian leech</name>
    <dbReference type="NCBI Taxonomy" id="6412"/>
    <lineage>
        <taxon>Eukaryota</taxon>
        <taxon>Metazoa</taxon>
        <taxon>Spiralia</taxon>
        <taxon>Lophotrochozoa</taxon>
        <taxon>Annelida</taxon>
        <taxon>Clitellata</taxon>
        <taxon>Hirudinea</taxon>
        <taxon>Rhynchobdellida</taxon>
        <taxon>Glossiphoniidae</taxon>
        <taxon>Helobdella</taxon>
    </lineage>
</organism>
<gene>
    <name evidence="2" type="primary">20207635</name>
    <name evidence="1" type="ORF">HELRODRAFT_180273</name>
</gene>
<dbReference type="RefSeq" id="XP_009027836.1">
    <property type="nucleotide sequence ID" value="XM_009029588.1"/>
</dbReference>
<protein>
    <recommendedName>
        <fullName evidence="4">VCBS repeat-containing protein</fullName>
    </recommendedName>
</protein>
<evidence type="ECO:0000313" key="1">
    <source>
        <dbReference type="EMBL" id="ESN94104.1"/>
    </source>
</evidence>
<reference evidence="3" key="1">
    <citation type="submission" date="2012-12" db="EMBL/GenBank/DDBJ databases">
        <authorList>
            <person name="Hellsten U."/>
            <person name="Grimwood J."/>
            <person name="Chapman J.A."/>
            <person name="Shapiro H."/>
            <person name="Aerts A."/>
            <person name="Otillar R.P."/>
            <person name="Terry A.Y."/>
            <person name="Boore J.L."/>
            <person name="Simakov O."/>
            <person name="Marletaz F."/>
            <person name="Cho S.-J."/>
            <person name="Edsinger-Gonzales E."/>
            <person name="Havlak P."/>
            <person name="Kuo D.-H."/>
            <person name="Larsson T."/>
            <person name="Lv J."/>
            <person name="Arendt D."/>
            <person name="Savage R."/>
            <person name="Osoegawa K."/>
            <person name="de Jong P."/>
            <person name="Lindberg D.R."/>
            <person name="Seaver E.C."/>
            <person name="Weisblat D.A."/>
            <person name="Putnam N.H."/>
            <person name="Grigoriev I.V."/>
            <person name="Rokhsar D.S."/>
        </authorList>
    </citation>
    <scope>NUCLEOTIDE SEQUENCE</scope>
</reference>
<dbReference type="Proteomes" id="UP000015101">
    <property type="component" value="Unassembled WGS sequence"/>
</dbReference>
<sequence>MFGHKFTTHHTTIEKMKRFICLVCCLFSIANSKTLRGAINLRNAALLSKYENVNAGSAEKFSIFVATRDERNGSSLDAVYIIDRPGRFLNGRLSEVQPIAFDKLYNWPKEVQTFENVVAGIKTVMIPDGGDILGKLKGHIYIANITDINNIVSYDITSSPHLNDDVYYFYSDAFLKQLSPSGEKDILSCRTVFVSGVYNRSELVLLKRPEPGYEFSKPWRDTVLLQNACDSFLFPIQFPAPNSQKWDAVYAVGTYAKQLSVMWAESEDGTPGSWNDPSQLKMAAVDKGRKFYDLIRVDINNDKKLDVIVSIISEINGSIEIWEIPENDFRSIESYKKHVLDTFVPRSRAGSQAPGAMYVQHVTSKKIGKPWIFVAGSGDGRAYYYVPLSQDPLDWRYSKKVLDDYGAGEDVSGLQVQDLDGDGAVEVFVSLNVQGAVKIYSFSVDDE</sequence>
<dbReference type="AlphaFoldDB" id="T1FFN6"/>
<dbReference type="EnsemblMetazoa" id="HelroT180273">
    <property type="protein sequence ID" value="HelroP180273"/>
    <property type="gene ID" value="HelroG180273"/>
</dbReference>
<evidence type="ECO:0000313" key="3">
    <source>
        <dbReference type="Proteomes" id="UP000015101"/>
    </source>
</evidence>
<evidence type="ECO:0000313" key="2">
    <source>
        <dbReference type="EnsemblMetazoa" id="HelroP180273"/>
    </source>
</evidence>
<dbReference type="KEGG" id="hro:HELRODRAFT_180273"/>
<dbReference type="EMBL" id="AMQM01007139">
    <property type="status" value="NOT_ANNOTATED_CDS"/>
    <property type="molecule type" value="Genomic_DNA"/>
</dbReference>
<evidence type="ECO:0008006" key="4">
    <source>
        <dbReference type="Google" id="ProtNLM"/>
    </source>
</evidence>